<dbReference type="EC" id="6.2.1.12" evidence="3"/>
<keyword evidence="13" id="KW-1185">Reference proteome</keyword>
<comment type="catalytic activity">
    <reaction evidence="8">
        <text>(E)-4-coumarate + ATP + H(+) = (E)-4-coumaroyl-AMP + diphosphate</text>
        <dbReference type="Rhea" id="RHEA:72419"/>
        <dbReference type="ChEBI" id="CHEBI:12876"/>
        <dbReference type="ChEBI" id="CHEBI:15378"/>
        <dbReference type="ChEBI" id="CHEBI:30616"/>
        <dbReference type="ChEBI" id="CHEBI:33019"/>
        <dbReference type="ChEBI" id="CHEBI:192348"/>
    </reaction>
    <physiologicalReaction direction="left-to-right" evidence="8">
        <dbReference type="Rhea" id="RHEA:72420"/>
    </physiologicalReaction>
</comment>
<comment type="caution">
    <text evidence="12">The sequence shown here is derived from an EMBL/GenBank/DDBJ whole genome shotgun (WGS) entry which is preliminary data.</text>
</comment>
<evidence type="ECO:0000256" key="7">
    <source>
        <dbReference type="ARBA" id="ARBA00023051"/>
    </source>
</evidence>
<evidence type="ECO:0000256" key="1">
    <source>
        <dbReference type="ARBA" id="ARBA00001946"/>
    </source>
</evidence>
<dbReference type="PANTHER" id="PTHR24096">
    <property type="entry name" value="LONG-CHAIN-FATTY-ACID--COA LIGASE"/>
    <property type="match status" value="1"/>
</dbReference>
<evidence type="ECO:0000256" key="4">
    <source>
        <dbReference type="ARBA" id="ARBA00022598"/>
    </source>
</evidence>
<accession>A0AAV6WPG1</accession>
<comment type="pathway">
    <text evidence="2">Phytoalexin biosynthesis; 3,4',5-trihydroxystilbene biosynthesis; 3,4',5-trihydroxystilbene from trans-4-coumarate: step 1/2.</text>
</comment>
<evidence type="ECO:0000256" key="6">
    <source>
        <dbReference type="ARBA" id="ARBA00022840"/>
    </source>
</evidence>
<reference evidence="12" key="1">
    <citation type="submission" date="2019-10" db="EMBL/GenBank/DDBJ databases">
        <authorList>
            <person name="Zhang R."/>
            <person name="Pan Y."/>
            <person name="Wang J."/>
            <person name="Ma R."/>
            <person name="Yu S."/>
        </authorList>
    </citation>
    <scope>NUCLEOTIDE SEQUENCE</scope>
    <source>
        <strain evidence="12">LA-IB0</strain>
        <tissue evidence="12">Leaf</tissue>
    </source>
</reference>
<comment type="catalytic activity">
    <reaction evidence="10">
        <text>(E)-4-coumarate + ATP + CoA = (E)-4-coumaroyl-CoA + AMP + diphosphate</text>
        <dbReference type="Rhea" id="RHEA:19641"/>
        <dbReference type="ChEBI" id="CHEBI:12876"/>
        <dbReference type="ChEBI" id="CHEBI:30616"/>
        <dbReference type="ChEBI" id="CHEBI:33019"/>
        <dbReference type="ChEBI" id="CHEBI:57287"/>
        <dbReference type="ChEBI" id="CHEBI:85008"/>
        <dbReference type="ChEBI" id="CHEBI:456215"/>
        <dbReference type="EC" id="6.2.1.12"/>
    </reaction>
    <physiologicalReaction direction="left-to-right" evidence="10">
        <dbReference type="Rhea" id="RHEA:19642"/>
    </physiologicalReaction>
</comment>
<dbReference type="Proteomes" id="UP000826271">
    <property type="component" value="Unassembled WGS sequence"/>
</dbReference>
<comment type="catalytic activity">
    <reaction evidence="9">
        <text>(E)-4-coumaroyl-AMP + CoA = (E)-4-coumaroyl-CoA + AMP + H(+)</text>
        <dbReference type="Rhea" id="RHEA:72423"/>
        <dbReference type="ChEBI" id="CHEBI:15378"/>
        <dbReference type="ChEBI" id="CHEBI:57287"/>
        <dbReference type="ChEBI" id="CHEBI:85008"/>
        <dbReference type="ChEBI" id="CHEBI:192348"/>
        <dbReference type="ChEBI" id="CHEBI:456215"/>
    </reaction>
    <physiologicalReaction direction="left-to-right" evidence="9">
        <dbReference type="Rhea" id="RHEA:72424"/>
    </physiologicalReaction>
</comment>
<organism evidence="12 13">
    <name type="scientific">Buddleja alternifolia</name>
    <dbReference type="NCBI Taxonomy" id="168488"/>
    <lineage>
        <taxon>Eukaryota</taxon>
        <taxon>Viridiplantae</taxon>
        <taxon>Streptophyta</taxon>
        <taxon>Embryophyta</taxon>
        <taxon>Tracheophyta</taxon>
        <taxon>Spermatophyta</taxon>
        <taxon>Magnoliopsida</taxon>
        <taxon>eudicotyledons</taxon>
        <taxon>Gunneridae</taxon>
        <taxon>Pentapetalae</taxon>
        <taxon>asterids</taxon>
        <taxon>lamiids</taxon>
        <taxon>Lamiales</taxon>
        <taxon>Scrophulariaceae</taxon>
        <taxon>Buddlejeae</taxon>
        <taxon>Buddleja</taxon>
    </lineage>
</organism>
<dbReference type="GO" id="GO:0016207">
    <property type="term" value="F:4-coumarate-CoA ligase activity"/>
    <property type="evidence" value="ECO:0007669"/>
    <property type="project" value="UniProtKB-EC"/>
</dbReference>
<feature type="domain" description="AMP-dependent synthetase/ligase" evidence="11">
    <location>
        <begin position="33"/>
        <end position="339"/>
    </location>
</feature>
<evidence type="ECO:0000256" key="10">
    <source>
        <dbReference type="ARBA" id="ARBA00034252"/>
    </source>
</evidence>
<evidence type="ECO:0000256" key="5">
    <source>
        <dbReference type="ARBA" id="ARBA00022741"/>
    </source>
</evidence>
<dbReference type="Gene3D" id="3.40.50.12780">
    <property type="entry name" value="N-terminal domain of ligase-like"/>
    <property type="match status" value="1"/>
</dbReference>
<keyword evidence="4" id="KW-0436">Ligase</keyword>
<evidence type="ECO:0000259" key="11">
    <source>
        <dbReference type="Pfam" id="PF00501"/>
    </source>
</evidence>
<dbReference type="InterPro" id="IPR042099">
    <property type="entry name" value="ANL_N_sf"/>
</dbReference>
<dbReference type="PROSITE" id="PS00455">
    <property type="entry name" value="AMP_BINDING"/>
    <property type="match status" value="1"/>
</dbReference>
<sequence length="343" mass="37569">MELKEEKEHIFHSKLPDIYIPSHLPTHTYCFQNLSNHRSRPALINAATGEVFTHGDVHLTARRVAAGLHNLGIRKGHVIMLLLHNSPEFAFTFLAASFIGTATTTANPLYTAEEITTQAQISKPKLIITHSIYVDKVKRFASQNGARIVSIDPSPSLPSQILIHFSDLKNFDEKSLPEIQIHSDDTAALPFSSGTTGLPKGVMLSHKNLVTCVSQQVDGDNPAFHINGQDLTLCVLPMFHVFSLITVLLCNIRVGAAVLIMQKFEINELMKLVEKYRVTIAPFVPPILLAIAKSPEAAAAAAEKYDLSSVRRVLCGAAPMDKKLESSVRAKLPNATIGQVINC</sequence>
<dbReference type="InterPro" id="IPR020845">
    <property type="entry name" value="AMP-binding_CS"/>
</dbReference>
<dbReference type="GO" id="GO:0009698">
    <property type="term" value="P:phenylpropanoid metabolic process"/>
    <property type="evidence" value="ECO:0007669"/>
    <property type="project" value="UniProtKB-KW"/>
</dbReference>
<keyword evidence="7" id="KW-0587">Phenylpropanoid metabolism</keyword>
<keyword evidence="5" id="KW-0547">Nucleotide-binding</keyword>
<keyword evidence="6" id="KW-0067">ATP-binding</keyword>
<dbReference type="Pfam" id="PF00501">
    <property type="entry name" value="AMP-binding"/>
    <property type="match status" value="1"/>
</dbReference>
<protein>
    <recommendedName>
        <fullName evidence="3">4-coumarate--CoA ligase</fullName>
        <ecNumber evidence="3">6.2.1.12</ecNumber>
    </recommendedName>
</protein>
<evidence type="ECO:0000313" key="12">
    <source>
        <dbReference type="EMBL" id="KAG8372388.1"/>
    </source>
</evidence>
<evidence type="ECO:0000256" key="2">
    <source>
        <dbReference type="ARBA" id="ARBA00004930"/>
    </source>
</evidence>
<evidence type="ECO:0000256" key="8">
    <source>
        <dbReference type="ARBA" id="ARBA00034219"/>
    </source>
</evidence>
<dbReference type="GO" id="GO:0005524">
    <property type="term" value="F:ATP binding"/>
    <property type="evidence" value="ECO:0007669"/>
    <property type="project" value="UniProtKB-KW"/>
</dbReference>
<evidence type="ECO:0000256" key="9">
    <source>
        <dbReference type="ARBA" id="ARBA00034223"/>
    </source>
</evidence>
<evidence type="ECO:0000313" key="13">
    <source>
        <dbReference type="Proteomes" id="UP000826271"/>
    </source>
</evidence>
<gene>
    <name evidence="12" type="ORF">BUALT_Bualt12G0061100</name>
</gene>
<comment type="cofactor">
    <cofactor evidence="1">
        <name>Mg(2+)</name>
        <dbReference type="ChEBI" id="CHEBI:18420"/>
    </cofactor>
</comment>
<evidence type="ECO:0000256" key="3">
    <source>
        <dbReference type="ARBA" id="ARBA00012959"/>
    </source>
</evidence>
<dbReference type="AlphaFoldDB" id="A0AAV6WPG1"/>
<name>A0AAV6WPG1_9LAMI</name>
<dbReference type="InterPro" id="IPR000873">
    <property type="entry name" value="AMP-dep_synth/lig_dom"/>
</dbReference>
<dbReference type="EMBL" id="WHWC01000012">
    <property type="protein sequence ID" value="KAG8372388.1"/>
    <property type="molecule type" value="Genomic_DNA"/>
</dbReference>
<dbReference type="SUPFAM" id="SSF56801">
    <property type="entry name" value="Acetyl-CoA synthetase-like"/>
    <property type="match status" value="1"/>
</dbReference>
<dbReference type="PANTHER" id="PTHR24096:SF406">
    <property type="entry name" value="4-COUMARATE--COA LIGASE 2"/>
    <property type="match status" value="1"/>
</dbReference>
<proteinExistence type="predicted"/>